<dbReference type="Proteomes" id="UP000305095">
    <property type="component" value="Unassembled WGS sequence"/>
</dbReference>
<reference evidence="6 7" key="1">
    <citation type="submission" date="2019-05" db="EMBL/GenBank/DDBJ databases">
        <title>Draft Genome of Bradyrhizobium elkanii strain SEMIA 938, Used in Commercial Inoculants for Lupinus spp. in Brazil.</title>
        <authorList>
            <person name="Hungria M."/>
            <person name="Delamuta J.R.M."/>
            <person name="Ribeiro R.A."/>
            <person name="Nogueira M.A."/>
        </authorList>
    </citation>
    <scope>NUCLEOTIDE SEQUENCE [LARGE SCALE GENOMIC DNA]</scope>
    <source>
        <strain evidence="6 7">Semia 938</strain>
    </source>
</reference>
<evidence type="ECO:0000256" key="1">
    <source>
        <dbReference type="ARBA" id="ARBA00022670"/>
    </source>
</evidence>
<evidence type="ECO:0000256" key="2">
    <source>
        <dbReference type="ARBA" id="ARBA00022801"/>
    </source>
</evidence>
<accession>A0A4U6RVZ9</accession>
<dbReference type="Gene3D" id="3.90.70.20">
    <property type="match status" value="1"/>
</dbReference>
<evidence type="ECO:0000256" key="3">
    <source>
        <dbReference type="ARBA" id="ARBA00022807"/>
    </source>
</evidence>
<feature type="compositionally biased region" description="Polar residues" evidence="4">
    <location>
        <begin position="1"/>
        <end position="18"/>
    </location>
</feature>
<evidence type="ECO:0000259" key="5">
    <source>
        <dbReference type="Pfam" id="PF03543"/>
    </source>
</evidence>
<keyword evidence="3" id="KW-0788">Thiol protease</keyword>
<keyword evidence="2" id="KW-0378">Hydrolase</keyword>
<dbReference type="CDD" id="cd20497">
    <property type="entry name" value="C58_YopT-like"/>
    <property type="match status" value="1"/>
</dbReference>
<dbReference type="InterPro" id="IPR006473">
    <property type="entry name" value="Peptidase_C58_Yopt"/>
</dbReference>
<dbReference type="GO" id="GO:0006508">
    <property type="term" value="P:proteolysis"/>
    <property type="evidence" value="ECO:0007669"/>
    <property type="project" value="UniProtKB-KW"/>
</dbReference>
<evidence type="ECO:0000256" key="4">
    <source>
        <dbReference type="SAM" id="MobiDB-lite"/>
    </source>
</evidence>
<evidence type="ECO:0000313" key="7">
    <source>
        <dbReference type="Proteomes" id="UP000305095"/>
    </source>
</evidence>
<evidence type="ECO:0000313" key="6">
    <source>
        <dbReference type="EMBL" id="TKV77732.1"/>
    </source>
</evidence>
<name>A0A4U6RVZ9_BRAEL</name>
<keyword evidence="1 6" id="KW-0645">Protease</keyword>
<dbReference type="GO" id="GO:0004197">
    <property type="term" value="F:cysteine-type endopeptidase activity"/>
    <property type="evidence" value="ECO:0007669"/>
    <property type="project" value="InterPro"/>
</dbReference>
<dbReference type="InterPro" id="IPR038765">
    <property type="entry name" value="Papain-like_cys_pep_sf"/>
</dbReference>
<dbReference type="AlphaFoldDB" id="A0A4U6RVZ9"/>
<gene>
    <name evidence="6" type="ORF">FDV58_29450</name>
</gene>
<feature type="region of interest" description="Disordered" evidence="4">
    <location>
        <begin position="1"/>
        <end position="67"/>
    </location>
</feature>
<protein>
    <submittedName>
        <fullName evidence="6">YopT-type cysteine protease domain-containing protein</fullName>
    </submittedName>
</protein>
<organism evidence="6 7">
    <name type="scientific">Bradyrhizobium elkanii</name>
    <dbReference type="NCBI Taxonomy" id="29448"/>
    <lineage>
        <taxon>Bacteria</taxon>
        <taxon>Pseudomonadati</taxon>
        <taxon>Pseudomonadota</taxon>
        <taxon>Alphaproteobacteria</taxon>
        <taxon>Hyphomicrobiales</taxon>
        <taxon>Nitrobacteraceae</taxon>
        <taxon>Bradyrhizobium</taxon>
    </lineage>
</organism>
<dbReference type="NCBIfam" id="TIGR01586">
    <property type="entry name" value="yopT_cys_prot"/>
    <property type="match status" value="1"/>
</dbReference>
<sequence>MFNRISNPSPYANQGDEPSQSEDSDSFTETLADLALQRSPSMPDGMGCCVSTPRTSDPHNPGASSAARPPLFEYRTVELAQANVDNICLGLTSEWLGNLRYSPTSRINALTPGSEGHRAAAERQRQYQHLRAGLRSDGVESSQADLQAKNTVLRELRLDPAGKEKEYSFDEPTSSARMFDKITADGSRHILSLRFAEGGRHSIATSASDGTTTLFDPNYGEFDVRSGEMDGLFHSLADRYRDPNGLTLSTISTQKIR</sequence>
<proteinExistence type="predicted"/>
<dbReference type="SUPFAM" id="SSF54001">
    <property type="entry name" value="Cysteine proteinases"/>
    <property type="match status" value="1"/>
</dbReference>
<dbReference type="Pfam" id="PF03543">
    <property type="entry name" value="Peptidase_C58"/>
    <property type="match status" value="1"/>
</dbReference>
<feature type="domain" description="Peptidase C58 YopT-type" evidence="5">
    <location>
        <begin position="71"/>
        <end position="255"/>
    </location>
</feature>
<comment type="caution">
    <text evidence="6">The sequence shown here is derived from an EMBL/GenBank/DDBJ whole genome shotgun (WGS) entry which is preliminary data.</text>
</comment>
<dbReference type="EMBL" id="SZZP01000021">
    <property type="protein sequence ID" value="TKV77732.1"/>
    <property type="molecule type" value="Genomic_DNA"/>
</dbReference>